<gene>
    <name evidence="4" type="ORF">AB1Y20_011187</name>
</gene>
<protein>
    <recommendedName>
        <fullName evidence="6">Tubulin--tyrosine ligase-like protein 9</fullName>
    </recommendedName>
</protein>
<proteinExistence type="predicted"/>
<organism evidence="4 5">
    <name type="scientific">Prymnesium parvum</name>
    <name type="common">Toxic golden alga</name>
    <dbReference type="NCBI Taxonomy" id="97485"/>
    <lineage>
        <taxon>Eukaryota</taxon>
        <taxon>Haptista</taxon>
        <taxon>Haptophyta</taxon>
        <taxon>Prymnesiophyceae</taxon>
        <taxon>Prymnesiales</taxon>
        <taxon>Prymnesiaceae</taxon>
        <taxon>Prymnesium</taxon>
    </lineage>
</organism>
<sequence length="548" mass="58934">MKVRVCLDDAKKAEEVVRLCIEERNFLQVPAGKPCALLWIGNAEDSLHTALETSGAPLINRLPGLLELAHKERVPFTRLMARVSRVSPAVHFVPRAWVLPDEAPALERALASGVGRVIVKPDGGSQGDGVFLAARWADVAPRAAECLVAQAYVPAPLTLRGLKFDVRAYVLLECLSPLRVHLCRDGLARFATAPYDGAPARKLTAHLTNYSLNVRDAAYEHNDDPHDGARGSKRSLRATLAELERTARGFDASSFWSQLEHIAAATCVALQPSLLHAAARLSLARRAAPPSARCFALLGFDVLVDEAHRLHLLEVNSNPSLQARAPPAPLPITPPARGGYPPAPPRPHLSPRLSFLPFLDIDVCEAAPADLAPPTKGSRLTAAAHGAPCRCMEFGGAHVHRRCLVDEAVKRAAVGGAIDILLRRPSEAYTDLAAAVGAAQATMGSIDRARRAFEKCMDRRGVLTSTRARKLLRAAAGFGSAEADIAFLRAKHAALDNEVGLDAFIDMLLRLCESPPLDAGDSANLEARFSDMLGRIEEWIADTSTNDA</sequence>
<dbReference type="PANTHER" id="PTHR12241:SF154">
    <property type="entry name" value="TUBULIN POLYGLUTAMYLASE TTLL11"/>
    <property type="match status" value="1"/>
</dbReference>
<dbReference type="GO" id="GO:0000226">
    <property type="term" value="P:microtubule cytoskeleton organization"/>
    <property type="evidence" value="ECO:0007669"/>
    <property type="project" value="TreeGrafter"/>
</dbReference>
<evidence type="ECO:0000256" key="3">
    <source>
        <dbReference type="ARBA" id="ARBA00022840"/>
    </source>
</evidence>
<evidence type="ECO:0000313" key="5">
    <source>
        <dbReference type="Proteomes" id="UP001515480"/>
    </source>
</evidence>
<dbReference type="Gene3D" id="3.30.470.20">
    <property type="entry name" value="ATP-grasp fold, B domain"/>
    <property type="match status" value="1"/>
</dbReference>
<dbReference type="InterPro" id="IPR004344">
    <property type="entry name" value="TTL/TTLL_fam"/>
</dbReference>
<evidence type="ECO:0000256" key="1">
    <source>
        <dbReference type="ARBA" id="ARBA00022598"/>
    </source>
</evidence>
<evidence type="ECO:0000256" key="2">
    <source>
        <dbReference type="ARBA" id="ARBA00022741"/>
    </source>
</evidence>
<reference evidence="4 5" key="1">
    <citation type="journal article" date="2024" name="Science">
        <title>Giant polyketide synthase enzymes in the biosynthesis of giant marine polyether toxins.</title>
        <authorList>
            <person name="Fallon T.R."/>
            <person name="Shende V.V."/>
            <person name="Wierzbicki I.H."/>
            <person name="Pendleton A.L."/>
            <person name="Watervoot N.F."/>
            <person name="Auber R.P."/>
            <person name="Gonzalez D.J."/>
            <person name="Wisecaver J.H."/>
            <person name="Moore B.S."/>
        </authorList>
    </citation>
    <scope>NUCLEOTIDE SEQUENCE [LARGE SCALE GENOMIC DNA]</scope>
    <source>
        <strain evidence="4 5">12B1</strain>
    </source>
</reference>
<keyword evidence="3" id="KW-0067">ATP-binding</keyword>
<dbReference type="EMBL" id="JBGBPQ010000022">
    <property type="protein sequence ID" value="KAL1503124.1"/>
    <property type="molecule type" value="Genomic_DNA"/>
</dbReference>
<comment type="caution">
    <text evidence="4">The sequence shown here is derived from an EMBL/GenBank/DDBJ whole genome shotgun (WGS) entry which is preliminary data.</text>
</comment>
<dbReference type="Proteomes" id="UP001515480">
    <property type="component" value="Unassembled WGS sequence"/>
</dbReference>
<dbReference type="SUPFAM" id="SSF56059">
    <property type="entry name" value="Glutathione synthetase ATP-binding domain-like"/>
    <property type="match status" value="1"/>
</dbReference>
<dbReference type="PANTHER" id="PTHR12241">
    <property type="entry name" value="TUBULIN POLYGLUTAMYLASE"/>
    <property type="match status" value="1"/>
</dbReference>
<evidence type="ECO:0000313" key="4">
    <source>
        <dbReference type="EMBL" id="KAL1503124.1"/>
    </source>
</evidence>
<dbReference type="AlphaFoldDB" id="A0AB34INU0"/>
<dbReference type="GO" id="GO:0070740">
    <property type="term" value="F:tubulin-glutamic acid ligase activity"/>
    <property type="evidence" value="ECO:0007669"/>
    <property type="project" value="TreeGrafter"/>
</dbReference>
<dbReference type="GO" id="GO:0005524">
    <property type="term" value="F:ATP binding"/>
    <property type="evidence" value="ECO:0007669"/>
    <property type="project" value="UniProtKB-KW"/>
</dbReference>
<keyword evidence="1" id="KW-0436">Ligase</keyword>
<keyword evidence="2" id="KW-0547">Nucleotide-binding</keyword>
<dbReference type="GO" id="GO:0015631">
    <property type="term" value="F:tubulin binding"/>
    <property type="evidence" value="ECO:0007669"/>
    <property type="project" value="TreeGrafter"/>
</dbReference>
<dbReference type="GO" id="GO:0036064">
    <property type="term" value="C:ciliary basal body"/>
    <property type="evidence" value="ECO:0007669"/>
    <property type="project" value="TreeGrafter"/>
</dbReference>
<keyword evidence="5" id="KW-1185">Reference proteome</keyword>
<evidence type="ECO:0008006" key="6">
    <source>
        <dbReference type="Google" id="ProtNLM"/>
    </source>
</evidence>
<dbReference type="Pfam" id="PF03133">
    <property type="entry name" value="TTL"/>
    <property type="match status" value="1"/>
</dbReference>
<name>A0AB34INU0_PRYPA</name>
<dbReference type="PROSITE" id="PS51221">
    <property type="entry name" value="TTL"/>
    <property type="match status" value="1"/>
</dbReference>
<accession>A0AB34INU0</accession>